<accession>A0A285IBL2</accession>
<proteinExistence type="predicted"/>
<dbReference type="InterPro" id="IPR029063">
    <property type="entry name" value="SAM-dependent_MTases_sf"/>
</dbReference>
<dbReference type="Gene3D" id="3.40.50.150">
    <property type="entry name" value="Vaccinia Virus protein VP39"/>
    <property type="match status" value="1"/>
</dbReference>
<dbReference type="Pfam" id="PF05050">
    <property type="entry name" value="Methyltransf_21"/>
    <property type="match status" value="1"/>
</dbReference>
<dbReference type="SUPFAM" id="SSF53335">
    <property type="entry name" value="S-adenosyl-L-methionine-dependent methyltransferases"/>
    <property type="match status" value="1"/>
</dbReference>
<dbReference type="GO" id="GO:0032259">
    <property type="term" value="P:methylation"/>
    <property type="evidence" value="ECO:0007669"/>
    <property type="project" value="UniProtKB-KW"/>
</dbReference>
<dbReference type="EMBL" id="OBEB01000001">
    <property type="protein sequence ID" value="SNY45369.1"/>
    <property type="molecule type" value="Genomic_DNA"/>
</dbReference>
<feature type="domain" description="Methyltransferase FkbM" evidence="1">
    <location>
        <begin position="77"/>
        <end position="236"/>
    </location>
</feature>
<dbReference type="NCBIfam" id="TIGR01444">
    <property type="entry name" value="fkbM_fam"/>
    <property type="match status" value="1"/>
</dbReference>
<dbReference type="GO" id="GO:0008168">
    <property type="term" value="F:methyltransferase activity"/>
    <property type="evidence" value="ECO:0007669"/>
    <property type="project" value="UniProtKB-KW"/>
</dbReference>
<reference evidence="3" key="1">
    <citation type="submission" date="2017-09" db="EMBL/GenBank/DDBJ databases">
        <authorList>
            <person name="Varghese N."/>
            <person name="Submissions S."/>
        </authorList>
    </citation>
    <scope>NUCLEOTIDE SEQUENCE [LARGE SCALE GENOMIC DNA]</scope>
    <source>
        <strain evidence="3">CGMCC 1.12461</strain>
    </source>
</reference>
<keyword evidence="3" id="KW-1185">Reference proteome</keyword>
<name>A0A285IBL2_9GAMM</name>
<dbReference type="InterPro" id="IPR006342">
    <property type="entry name" value="FkbM_mtfrase"/>
</dbReference>
<keyword evidence="2" id="KW-0808">Transferase</keyword>
<dbReference type="PANTHER" id="PTHR34203">
    <property type="entry name" value="METHYLTRANSFERASE, FKBM FAMILY PROTEIN"/>
    <property type="match status" value="1"/>
</dbReference>
<dbReference type="InterPro" id="IPR052514">
    <property type="entry name" value="SAM-dependent_MTase"/>
</dbReference>
<evidence type="ECO:0000313" key="2">
    <source>
        <dbReference type="EMBL" id="SNY45369.1"/>
    </source>
</evidence>
<dbReference type="PANTHER" id="PTHR34203:SF13">
    <property type="entry name" value="EXPRESSED PROTEIN"/>
    <property type="match status" value="1"/>
</dbReference>
<dbReference type="RefSeq" id="WP_097110098.1">
    <property type="nucleotide sequence ID" value="NZ_OBEB01000001.1"/>
</dbReference>
<dbReference type="Proteomes" id="UP000219353">
    <property type="component" value="Unassembled WGS sequence"/>
</dbReference>
<evidence type="ECO:0000259" key="1">
    <source>
        <dbReference type="Pfam" id="PF05050"/>
    </source>
</evidence>
<sequence>MSELKGLLDTVQCRKLEKSIPGPALTKPPVGFVRSHYGILLRKNWLDATFHFCQRGSYDTLLVDYLNGQRKPFTFVDIGANQGLYSILAGHNKHCTKVFAFEPVASTFSLLKTNLDVNNVADIVHPINAAVSVETGSSNIIKKPWHSGAATLRKLPRWFRFTETIATLGPDKLTTLIPAESDLIIKVDVEGHEKIVFEALVASGLLSNATALFYEVNRRWSQQQDLETLLRAYGFKNFVNTSSNLTCDVLATR</sequence>
<keyword evidence="2" id="KW-0489">Methyltransferase</keyword>
<dbReference type="AlphaFoldDB" id="A0A285IBL2"/>
<dbReference type="OrthoDB" id="9814604at2"/>
<gene>
    <name evidence="2" type="ORF">SAMN06297280_0879</name>
</gene>
<evidence type="ECO:0000313" key="3">
    <source>
        <dbReference type="Proteomes" id="UP000219353"/>
    </source>
</evidence>
<protein>
    <submittedName>
        <fullName evidence="2">Methyltransferase, FkbM family</fullName>
    </submittedName>
</protein>
<organism evidence="2 3">
    <name type="scientific">Arsukibacterium tuosuense</name>
    <dbReference type="NCBI Taxonomy" id="1323745"/>
    <lineage>
        <taxon>Bacteria</taxon>
        <taxon>Pseudomonadati</taxon>
        <taxon>Pseudomonadota</taxon>
        <taxon>Gammaproteobacteria</taxon>
        <taxon>Chromatiales</taxon>
        <taxon>Chromatiaceae</taxon>
        <taxon>Arsukibacterium</taxon>
    </lineage>
</organism>